<reference evidence="3 4" key="1">
    <citation type="submission" date="2019-06" db="EMBL/GenBank/DDBJ databases">
        <title>Comprehensive assessment of Oxford Nanopore MinION sequencing for bacterial characterization and routine diagnosis.</title>
        <authorList>
            <person name="Tan S."/>
            <person name="Dvorak C.M.T."/>
            <person name="Gebhart C."/>
            <person name="Estrada A."/>
            <person name="Marthaler D.G."/>
            <person name="Murtaugh M.P."/>
        </authorList>
    </citation>
    <scope>NUCLEOTIDE SEQUENCE [LARGE SCALE GENOMIC DNA]</scope>
    <source>
        <strain evidence="3 4">2017UMN1435.21</strain>
    </source>
</reference>
<dbReference type="AlphaFoldDB" id="A0A540UUJ1"/>
<feature type="chain" id="PRO_5022064467" description="Lipoprotein" evidence="2">
    <location>
        <begin position="22"/>
        <end position="269"/>
    </location>
</feature>
<evidence type="ECO:0000313" key="3">
    <source>
        <dbReference type="EMBL" id="TQE88178.1"/>
    </source>
</evidence>
<protein>
    <recommendedName>
        <fullName evidence="5">Lipoprotein</fullName>
    </recommendedName>
</protein>
<sequence length="269" mass="30825">MKSKTILTSLALLATSTMLIACSNNSNSTDGKSSPSTEQTSNVDSIENFIKNNKDRINSYRDNYYDSGMRSQNEKLQEEATKKGEQIYLTSEDVDPRLTQLKVEIGEYNHDTKRLEVKVTNNYSEDIIGTNDNNTDNNELRSGFTIKGYFMERTGIKPAETIMSVQFMESIKSGETITLNILMPYYEADRISGKQDYANAEMDSKYKLMDVDNESRLVYPNNDQGQLGMNAMSNYSNIFTETRLVFNEYPKEAYITDEEIVEYYNMMKD</sequence>
<evidence type="ECO:0000256" key="2">
    <source>
        <dbReference type="SAM" id="SignalP"/>
    </source>
</evidence>
<comment type="caution">
    <text evidence="3">The sequence shown here is derived from an EMBL/GenBank/DDBJ whole genome shotgun (WGS) entry which is preliminary data.</text>
</comment>
<name>A0A540UUJ1_STRSU</name>
<evidence type="ECO:0000313" key="4">
    <source>
        <dbReference type="Proteomes" id="UP000315224"/>
    </source>
</evidence>
<dbReference type="EMBL" id="VIEK01000010">
    <property type="protein sequence ID" value="TQE88178.1"/>
    <property type="molecule type" value="Genomic_DNA"/>
</dbReference>
<gene>
    <name evidence="3" type="ORF">FH692_06960</name>
</gene>
<evidence type="ECO:0008006" key="5">
    <source>
        <dbReference type="Google" id="ProtNLM"/>
    </source>
</evidence>
<dbReference type="Proteomes" id="UP000315224">
    <property type="component" value="Unassembled WGS sequence"/>
</dbReference>
<dbReference type="PROSITE" id="PS51257">
    <property type="entry name" value="PROKAR_LIPOPROTEIN"/>
    <property type="match status" value="1"/>
</dbReference>
<dbReference type="RefSeq" id="WP_141600356.1">
    <property type="nucleotide sequence ID" value="NZ_VIEK01000010.1"/>
</dbReference>
<keyword evidence="2" id="KW-0732">Signal</keyword>
<organism evidence="3 4">
    <name type="scientific">Streptococcus suis</name>
    <dbReference type="NCBI Taxonomy" id="1307"/>
    <lineage>
        <taxon>Bacteria</taxon>
        <taxon>Bacillati</taxon>
        <taxon>Bacillota</taxon>
        <taxon>Bacilli</taxon>
        <taxon>Lactobacillales</taxon>
        <taxon>Streptococcaceae</taxon>
        <taxon>Streptococcus</taxon>
    </lineage>
</organism>
<evidence type="ECO:0000256" key="1">
    <source>
        <dbReference type="SAM" id="MobiDB-lite"/>
    </source>
</evidence>
<feature type="signal peptide" evidence="2">
    <location>
        <begin position="1"/>
        <end position="21"/>
    </location>
</feature>
<accession>A0A540UUJ1</accession>
<feature type="region of interest" description="Disordered" evidence="1">
    <location>
        <begin position="25"/>
        <end position="44"/>
    </location>
</feature>
<proteinExistence type="predicted"/>